<dbReference type="EMBL" id="FNZX01000013">
    <property type="protein sequence ID" value="SEK87229.1"/>
    <property type="molecule type" value="Genomic_DNA"/>
</dbReference>
<dbReference type="PANTHER" id="PTHR43331:SF1">
    <property type="entry name" value="HOMOSERINE DEHYDROGENASE"/>
    <property type="match status" value="1"/>
</dbReference>
<dbReference type="SUPFAM" id="SSF55347">
    <property type="entry name" value="Glyceraldehyde-3-phosphate dehydrogenase-like, C-terminal domain"/>
    <property type="match status" value="1"/>
</dbReference>
<evidence type="ECO:0000256" key="6">
    <source>
        <dbReference type="ARBA" id="ARBA00022605"/>
    </source>
</evidence>
<dbReference type="InterPro" id="IPR001342">
    <property type="entry name" value="HDH_cat"/>
</dbReference>
<dbReference type="NCBIfam" id="NF004976">
    <property type="entry name" value="PRK06349.1"/>
    <property type="match status" value="1"/>
</dbReference>
<evidence type="ECO:0000256" key="8">
    <source>
        <dbReference type="ARBA" id="ARBA00023002"/>
    </source>
</evidence>
<protein>
    <recommendedName>
        <fullName evidence="5 14">Homoserine dehydrogenase</fullName>
        <ecNumber evidence="4 14">1.1.1.3</ecNumber>
    </recommendedName>
</protein>
<feature type="binding site" evidence="13">
    <location>
        <position position="184"/>
    </location>
    <ligand>
        <name>L-homoserine</name>
        <dbReference type="ChEBI" id="CHEBI:57476"/>
    </ligand>
</feature>
<accession>A0A1H7KKA9</accession>
<dbReference type="Proteomes" id="UP000182321">
    <property type="component" value="Unassembled WGS sequence"/>
</dbReference>
<keyword evidence="10 14" id="KW-0486">Methionine biosynthesis</keyword>
<dbReference type="Gene3D" id="3.30.360.10">
    <property type="entry name" value="Dihydrodipicolinate Reductase, domain 2"/>
    <property type="match status" value="1"/>
</dbReference>
<dbReference type="GO" id="GO:0009086">
    <property type="term" value="P:methionine biosynthetic process"/>
    <property type="evidence" value="ECO:0007669"/>
    <property type="project" value="UniProtKB-KW"/>
</dbReference>
<sequence length="398" mass="43493">MKVAIMGYGTIGSGVAKVLDTNSDIIKERLGEPLELKYILDLRDFPGDPHEECFVKDYKEIAKDKEVKVVVETMGGVEPAFTFVKAMLEAGKSVTTSNKALVADKGAELMKIAKNNNVNFVFEAAVGGGIPIIRTLTACLTGDVIEEMSAICNGTTNYMLTNMEQFGSDYDEILAEAQSLGYAEKDPTADVEGYDSCRKIAILTSLVSGKNVDFNEIPTEGISKITATDFKYAKSMGYSIKLVARSTKVGDTYTCRVAPFLVKPSQMIYHVAGVMNAVSVRGNMLGESMYYGAGAGALPTASAVVGDMVFLARNVDKHVRIGWSAEKLELADANEQKFRYFVRTSALQSNIENEFENVEYANLDLDNETGFITQEMTEHEFNERKAALGGIISAIRFY</sequence>
<feature type="binding site" evidence="13">
    <location>
        <begin position="6"/>
        <end position="13"/>
    </location>
    <ligand>
        <name>NADP(+)</name>
        <dbReference type="ChEBI" id="CHEBI:58349"/>
    </ligand>
</feature>
<evidence type="ECO:0000313" key="18">
    <source>
        <dbReference type="EMBL" id="SEK87229.1"/>
    </source>
</evidence>
<keyword evidence="8 14" id="KW-0560">Oxidoreductase</keyword>
<comment type="pathway">
    <text evidence="1 14">Amino-acid biosynthesis; L-threonine biosynthesis; L-threonine from L-aspartate: step 3/5.</text>
</comment>
<reference evidence="19" key="1">
    <citation type="submission" date="2016-10" db="EMBL/GenBank/DDBJ databases">
        <authorList>
            <person name="Varghese N."/>
        </authorList>
    </citation>
    <scope>NUCLEOTIDE SEQUENCE [LARGE SCALE GENOMIC DNA]</scope>
    <source>
        <strain evidence="19">ACV-9</strain>
    </source>
</reference>
<feature type="active site" description="Proton donor" evidence="12">
    <location>
        <position position="199"/>
    </location>
</feature>
<evidence type="ECO:0000313" key="19">
    <source>
        <dbReference type="Proteomes" id="UP000182321"/>
    </source>
</evidence>
<keyword evidence="7 14" id="KW-0791">Threonine biosynthesis</keyword>
<dbReference type="PIRSF" id="PIRSF000098">
    <property type="entry name" value="Homoser_dehydrog"/>
    <property type="match status" value="1"/>
</dbReference>
<evidence type="ECO:0000256" key="11">
    <source>
        <dbReference type="ARBA" id="ARBA00048841"/>
    </source>
</evidence>
<dbReference type="RefSeq" id="WP_074791593.1">
    <property type="nucleotide sequence ID" value="NZ_FNZX01000013.1"/>
</dbReference>
<dbReference type="GO" id="GO:0050661">
    <property type="term" value="F:NADP binding"/>
    <property type="evidence" value="ECO:0007669"/>
    <property type="project" value="InterPro"/>
</dbReference>
<keyword evidence="19" id="KW-1185">Reference proteome</keyword>
<feature type="domain" description="Homoserine dehydrogenase catalytic" evidence="16">
    <location>
        <begin position="131"/>
        <end position="309"/>
    </location>
</feature>
<evidence type="ECO:0000256" key="2">
    <source>
        <dbReference type="ARBA" id="ARBA00005062"/>
    </source>
</evidence>
<dbReference type="GO" id="GO:0009088">
    <property type="term" value="P:threonine biosynthetic process"/>
    <property type="evidence" value="ECO:0007669"/>
    <property type="project" value="UniProtKB-UniPathway"/>
</dbReference>
<evidence type="ECO:0000256" key="4">
    <source>
        <dbReference type="ARBA" id="ARBA00013213"/>
    </source>
</evidence>
<dbReference type="Pfam" id="PF03447">
    <property type="entry name" value="NAD_binding_3"/>
    <property type="match status" value="1"/>
</dbReference>
<dbReference type="Pfam" id="PF00742">
    <property type="entry name" value="Homoserine_dh"/>
    <property type="match status" value="1"/>
</dbReference>
<keyword evidence="13 14" id="KW-0521">NADP</keyword>
<feature type="binding site" evidence="13">
    <location>
        <position position="99"/>
    </location>
    <ligand>
        <name>NADPH</name>
        <dbReference type="ChEBI" id="CHEBI:57783"/>
    </ligand>
</feature>
<evidence type="ECO:0000256" key="13">
    <source>
        <dbReference type="PIRSR" id="PIRSR000098-2"/>
    </source>
</evidence>
<comment type="pathway">
    <text evidence="2 14">Amino-acid biosynthesis; L-methionine biosynthesis via de novo pathway; L-homoserine from L-aspartate: step 3/3.</text>
</comment>
<dbReference type="Gene3D" id="3.40.50.720">
    <property type="entry name" value="NAD(P)-binding Rossmann-like Domain"/>
    <property type="match status" value="1"/>
</dbReference>
<evidence type="ECO:0000259" key="17">
    <source>
        <dbReference type="Pfam" id="PF03447"/>
    </source>
</evidence>
<keyword evidence="6 14" id="KW-0028">Amino-acid biosynthesis</keyword>
<dbReference type="AlphaFoldDB" id="A0A1H7KKA9"/>
<evidence type="ECO:0000256" key="9">
    <source>
        <dbReference type="ARBA" id="ARBA00023053"/>
    </source>
</evidence>
<proteinExistence type="inferred from homology"/>
<dbReference type="InterPro" id="IPR019811">
    <property type="entry name" value="HDH_CS"/>
</dbReference>
<dbReference type="UniPathway" id="UPA00051">
    <property type="reaction ID" value="UER00465"/>
</dbReference>
<dbReference type="EC" id="1.1.1.3" evidence="4 14"/>
<dbReference type="PROSITE" id="PS01042">
    <property type="entry name" value="HOMOSER_DHGENASE"/>
    <property type="match status" value="1"/>
</dbReference>
<evidence type="ECO:0000256" key="14">
    <source>
        <dbReference type="RuleBase" id="RU000579"/>
    </source>
</evidence>
<keyword evidence="9" id="KW-0915">Sodium</keyword>
<evidence type="ECO:0000256" key="10">
    <source>
        <dbReference type="ARBA" id="ARBA00023167"/>
    </source>
</evidence>
<evidence type="ECO:0000256" key="1">
    <source>
        <dbReference type="ARBA" id="ARBA00005056"/>
    </source>
</evidence>
<evidence type="ECO:0000256" key="12">
    <source>
        <dbReference type="PIRSR" id="PIRSR000098-1"/>
    </source>
</evidence>
<dbReference type="Gene3D" id="3.30.70.260">
    <property type="match status" value="1"/>
</dbReference>
<gene>
    <name evidence="18" type="ORF">SAMN02910377_02051</name>
</gene>
<dbReference type="UniPathway" id="UPA00050">
    <property type="reaction ID" value="UER00063"/>
</dbReference>
<feature type="domain" description="Aspartate/homoserine dehydrogenase NAD-binding" evidence="17">
    <location>
        <begin position="7"/>
        <end position="123"/>
    </location>
</feature>
<dbReference type="FunFam" id="3.30.360.10:FF:000005">
    <property type="entry name" value="Homoserine dehydrogenase"/>
    <property type="match status" value="1"/>
</dbReference>
<dbReference type="InterPro" id="IPR036291">
    <property type="entry name" value="NAD(P)-bd_dom_sf"/>
</dbReference>
<dbReference type="InterPro" id="IPR005106">
    <property type="entry name" value="Asp/hSer_DH_NAD-bd"/>
</dbReference>
<dbReference type="PANTHER" id="PTHR43331">
    <property type="entry name" value="HOMOSERINE DEHYDROGENASE"/>
    <property type="match status" value="1"/>
</dbReference>
<dbReference type="SUPFAM" id="SSF51735">
    <property type="entry name" value="NAD(P)-binding Rossmann-fold domains"/>
    <property type="match status" value="1"/>
</dbReference>
<evidence type="ECO:0000256" key="5">
    <source>
        <dbReference type="ARBA" id="ARBA00013376"/>
    </source>
</evidence>
<evidence type="ECO:0000256" key="7">
    <source>
        <dbReference type="ARBA" id="ARBA00022697"/>
    </source>
</evidence>
<comment type="similarity">
    <text evidence="3 15">Belongs to the homoserine dehydrogenase family.</text>
</comment>
<evidence type="ECO:0000256" key="15">
    <source>
        <dbReference type="RuleBase" id="RU004171"/>
    </source>
</evidence>
<dbReference type="GO" id="GO:0004412">
    <property type="term" value="F:homoserine dehydrogenase activity"/>
    <property type="evidence" value="ECO:0007669"/>
    <property type="project" value="UniProtKB-EC"/>
</dbReference>
<evidence type="ECO:0000256" key="3">
    <source>
        <dbReference type="ARBA" id="ARBA00006753"/>
    </source>
</evidence>
<name>A0A1H7KKA9_9FIRM</name>
<evidence type="ECO:0000259" key="16">
    <source>
        <dbReference type="Pfam" id="PF00742"/>
    </source>
</evidence>
<comment type="catalytic activity">
    <reaction evidence="11">
        <text>L-homoserine + NADP(+) = L-aspartate 4-semialdehyde + NADPH + H(+)</text>
        <dbReference type="Rhea" id="RHEA:15761"/>
        <dbReference type="ChEBI" id="CHEBI:15378"/>
        <dbReference type="ChEBI" id="CHEBI:57476"/>
        <dbReference type="ChEBI" id="CHEBI:57783"/>
        <dbReference type="ChEBI" id="CHEBI:58349"/>
        <dbReference type="ChEBI" id="CHEBI:537519"/>
        <dbReference type="EC" id="1.1.1.3"/>
    </reaction>
    <physiologicalReaction direction="right-to-left" evidence="11">
        <dbReference type="Rhea" id="RHEA:15763"/>
    </physiologicalReaction>
</comment>
<organism evidence="18 19">
    <name type="scientific">Pseudobutyrivibrio ruminis</name>
    <dbReference type="NCBI Taxonomy" id="46206"/>
    <lineage>
        <taxon>Bacteria</taxon>
        <taxon>Bacillati</taxon>
        <taxon>Bacillota</taxon>
        <taxon>Clostridia</taxon>
        <taxon>Lachnospirales</taxon>
        <taxon>Lachnospiraceae</taxon>
        <taxon>Pseudobutyrivibrio</taxon>
    </lineage>
</organism>
<dbReference type="InterPro" id="IPR016204">
    <property type="entry name" value="HDH"/>
</dbReference>